<feature type="domain" description="Methyltransferase FkbM" evidence="1">
    <location>
        <begin position="8"/>
        <end position="100"/>
    </location>
</feature>
<dbReference type="SUPFAM" id="SSF53335">
    <property type="entry name" value="S-adenosyl-L-methionine-dependent methyltransferases"/>
    <property type="match status" value="1"/>
</dbReference>
<dbReference type="EMBL" id="CAXLJM020000026">
    <property type="protein sequence ID" value="CAL8093448.1"/>
    <property type="molecule type" value="Genomic_DNA"/>
</dbReference>
<gene>
    <name evidence="2" type="ORF">ODALV1_LOCUS8504</name>
</gene>
<reference evidence="2 3" key="1">
    <citation type="submission" date="2024-08" db="EMBL/GenBank/DDBJ databases">
        <authorList>
            <person name="Cucini C."/>
            <person name="Frati F."/>
        </authorList>
    </citation>
    <scope>NUCLEOTIDE SEQUENCE [LARGE SCALE GENOMIC DNA]</scope>
</reference>
<dbReference type="InterPro" id="IPR029063">
    <property type="entry name" value="SAM-dependent_MTases_sf"/>
</dbReference>
<feature type="domain" description="Methyltransferase FkbM" evidence="1">
    <location>
        <begin position="179"/>
        <end position="319"/>
    </location>
</feature>
<name>A0ABP1QCB7_9HEXA</name>
<proteinExistence type="predicted"/>
<dbReference type="PANTHER" id="PTHR34009">
    <property type="entry name" value="PROTEIN STAR"/>
    <property type="match status" value="1"/>
</dbReference>
<evidence type="ECO:0000313" key="3">
    <source>
        <dbReference type="Proteomes" id="UP001642540"/>
    </source>
</evidence>
<sequence>MVSHRNWGASVANIPKFFTGHGSRSDYTKSYDVRCYPLHYLLMAVGQMEVDYLSLDIEGAELSVLKTIPFDKVSIKVITVEINNGQEADVTQFLKEHGYKKMRYIKNEVAHDNVYMKNGNELPSEPNLDAIRANYLSPARWAFKRPRQHTSTNVRRTSVAKFVQKNLLKNKSFGFFVEAGANDGELNSHTLALEVFDGWTGLLVEANPQLRQMLLTKKRNVWVASCCLSTQPNVSEVQISEEKLGPAKSPCVPLHHLLNAIGQKDVDFMSLNDGAGAELSILKTIPFDKINITVISVETNEPSKDWTEIPEYLGKYGYKKMEFTTHGANALFMKVEE</sequence>
<dbReference type="InterPro" id="IPR006342">
    <property type="entry name" value="FkbM_mtfrase"/>
</dbReference>
<organism evidence="2 3">
    <name type="scientific">Orchesella dallaii</name>
    <dbReference type="NCBI Taxonomy" id="48710"/>
    <lineage>
        <taxon>Eukaryota</taxon>
        <taxon>Metazoa</taxon>
        <taxon>Ecdysozoa</taxon>
        <taxon>Arthropoda</taxon>
        <taxon>Hexapoda</taxon>
        <taxon>Collembola</taxon>
        <taxon>Entomobryomorpha</taxon>
        <taxon>Entomobryoidea</taxon>
        <taxon>Orchesellidae</taxon>
        <taxon>Orchesellinae</taxon>
        <taxon>Orchesella</taxon>
    </lineage>
</organism>
<protein>
    <recommendedName>
        <fullName evidence="1">Methyltransferase FkbM domain-containing protein</fullName>
    </recommendedName>
</protein>
<accession>A0ABP1QCB7</accession>
<evidence type="ECO:0000259" key="1">
    <source>
        <dbReference type="Pfam" id="PF05050"/>
    </source>
</evidence>
<dbReference type="Proteomes" id="UP001642540">
    <property type="component" value="Unassembled WGS sequence"/>
</dbReference>
<dbReference type="Gene3D" id="3.40.50.150">
    <property type="entry name" value="Vaccinia Virus protein VP39"/>
    <property type="match status" value="2"/>
</dbReference>
<keyword evidence="3" id="KW-1185">Reference proteome</keyword>
<dbReference type="PANTHER" id="PTHR34009:SF2">
    <property type="entry name" value="PROTEIN STAR"/>
    <property type="match status" value="1"/>
</dbReference>
<dbReference type="Pfam" id="PF05050">
    <property type="entry name" value="Methyltransf_21"/>
    <property type="match status" value="2"/>
</dbReference>
<evidence type="ECO:0000313" key="2">
    <source>
        <dbReference type="EMBL" id="CAL8093448.1"/>
    </source>
</evidence>
<comment type="caution">
    <text evidence="2">The sequence shown here is derived from an EMBL/GenBank/DDBJ whole genome shotgun (WGS) entry which is preliminary data.</text>
</comment>
<dbReference type="InterPro" id="IPR053202">
    <property type="entry name" value="EGF_Rcpt_Signaling_Reg"/>
</dbReference>